<dbReference type="Pfam" id="PF13470">
    <property type="entry name" value="PIN_3"/>
    <property type="match status" value="1"/>
</dbReference>
<comment type="caution">
    <text evidence="6">The sequence shown here is derived from an EMBL/GenBank/DDBJ whole genome shotgun (WGS) entry which is preliminary data.</text>
</comment>
<accession>A0ABS7ZG05</accession>
<evidence type="ECO:0000259" key="5">
    <source>
        <dbReference type="Pfam" id="PF13470"/>
    </source>
</evidence>
<dbReference type="RefSeq" id="WP_225565722.1">
    <property type="nucleotide sequence ID" value="NZ_JAIXCQ010000007.1"/>
</dbReference>
<evidence type="ECO:0000313" key="6">
    <source>
        <dbReference type="EMBL" id="MCA5893957.1"/>
    </source>
</evidence>
<name>A0ABS7ZG05_9MICO</name>
<proteinExistence type="predicted"/>
<keyword evidence="1" id="KW-0540">Nuclease</keyword>
<keyword evidence="2" id="KW-0479">Metal-binding</keyword>
<gene>
    <name evidence="6" type="ORF">LEP48_11440</name>
</gene>
<reference evidence="6 7" key="1">
    <citation type="submission" date="2021-09" db="EMBL/GenBank/DDBJ databases">
        <title>Isoptericola luteus sp. nov., a novel bacterium isolated from Harbin, the capital city of Heilongjiang province.</title>
        <authorList>
            <person name="Li J."/>
        </authorList>
    </citation>
    <scope>NUCLEOTIDE SEQUENCE [LARGE SCALE GENOMIC DNA]</scope>
    <source>
        <strain evidence="6 7">NEAU-Y5</strain>
    </source>
</reference>
<dbReference type="Proteomes" id="UP001319870">
    <property type="component" value="Unassembled WGS sequence"/>
</dbReference>
<keyword evidence="3" id="KW-0378">Hydrolase</keyword>
<keyword evidence="7" id="KW-1185">Reference proteome</keyword>
<dbReference type="EMBL" id="JAIXCQ010000007">
    <property type="protein sequence ID" value="MCA5893957.1"/>
    <property type="molecule type" value="Genomic_DNA"/>
</dbReference>
<evidence type="ECO:0000313" key="7">
    <source>
        <dbReference type="Proteomes" id="UP001319870"/>
    </source>
</evidence>
<evidence type="ECO:0000256" key="1">
    <source>
        <dbReference type="ARBA" id="ARBA00022722"/>
    </source>
</evidence>
<organism evidence="6 7">
    <name type="scientific">Isoptericola luteus</name>
    <dbReference type="NCBI Taxonomy" id="2879484"/>
    <lineage>
        <taxon>Bacteria</taxon>
        <taxon>Bacillati</taxon>
        <taxon>Actinomycetota</taxon>
        <taxon>Actinomycetes</taxon>
        <taxon>Micrococcales</taxon>
        <taxon>Promicromonosporaceae</taxon>
        <taxon>Isoptericola</taxon>
    </lineage>
</organism>
<protein>
    <submittedName>
        <fullName evidence="6">PIN domain-containing protein</fullName>
    </submittedName>
</protein>
<evidence type="ECO:0000256" key="4">
    <source>
        <dbReference type="ARBA" id="ARBA00022842"/>
    </source>
</evidence>
<keyword evidence="4" id="KW-0460">Magnesium</keyword>
<dbReference type="InterPro" id="IPR002716">
    <property type="entry name" value="PIN_dom"/>
</dbReference>
<evidence type="ECO:0000256" key="2">
    <source>
        <dbReference type="ARBA" id="ARBA00022723"/>
    </source>
</evidence>
<sequence length="186" mass="20751">MTVSVVIADANILFSRTLRDYVLYGDDAGGFEVRWSPAILAEMSKNLRAKRGMSQEQTDRLEELMNAFLDDALVEVRARDEAAVEFADMDPKDRHVLAAAFSTGADIVLTDNVKHFPREWMAQRRIVLLTSAEFFVRVLDEAPDAMRAAHERTVASTPKSEDEVLEVLGRVVGTDVVDQLRAVLGK</sequence>
<dbReference type="SUPFAM" id="SSF88723">
    <property type="entry name" value="PIN domain-like"/>
    <property type="match status" value="1"/>
</dbReference>
<evidence type="ECO:0000256" key="3">
    <source>
        <dbReference type="ARBA" id="ARBA00022801"/>
    </source>
</evidence>
<dbReference type="InterPro" id="IPR029060">
    <property type="entry name" value="PIN-like_dom_sf"/>
</dbReference>
<feature type="domain" description="PIN" evidence="5">
    <location>
        <begin position="27"/>
        <end position="114"/>
    </location>
</feature>